<feature type="region of interest" description="Disordered" evidence="1">
    <location>
        <begin position="257"/>
        <end position="296"/>
    </location>
</feature>
<evidence type="ECO:0000313" key="4">
    <source>
        <dbReference type="Proteomes" id="UP001479436"/>
    </source>
</evidence>
<dbReference type="Gene3D" id="1.20.1280.50">
    <property type="match status" value="1"/>
</dbReference>
<dbReference type="InterPro" id="IPR001810">
    <property type="entry name" value="F-box_dom"/>
</dbReference>
<dbReference type="InterPro" id="IPR036047">
    <property type="entry name" value="F-box-like_dom_sf"/>
</dbReference>
<feature type="compositionally biased region" description="Acidic residues" evidence="1">
    <location>
        <begin position="257"/>
        <end position="282"/>
    </location>
</feature>
<evidence type="ECO:0000313" key="3">
    <source>
        <dbReference type="EMBL" id="KAK9711518.1"/>
    </source>
</evidence>
<dbReference type="EMBL" id="JASJQH010007276">
    <property type="protein sequence ID" value="KAK9711518.1"/>
    <property type="molecule type" value="Genomic_DNA"/>
</dbReference>
<gene>
    <name evidence="3" type="ORF">K7432_007778</name>
</gene>
<dbReference type="PROSITE" id="PS50181">
    <property type="entry name" value="FBOX"/>
    <property type="match status" value="1"/>
</dbReference>
<dbReference type="Pfam" id="PF14299">
    <property type="entry name" value="PP2"/>
    <property type="match status" value="1"/>
</dbReference>
<sequence>MSPNSLLSLPPELTARILLHLNCWDVLHLAQTCKQFHSFISEDLVWDGMGEKRWGHSDWYAPIVVKDAKNQEMTNITWSVALTGRELYRYKSKLRTYSASANSSITWLNDSYWRLKDDRRSEFGKVAALDHVWWFHVETLFPSVPAGTYQTVWRLRSADKNVLRGATLNVFVEEIDLENPAHRELRMTHRCNRGFSKYTSSGYFEFSIPKLFTITDREEYAKVRVNLEHHDDRTMKQRIKLDWCELRRVGSNEAIEEVESTDDSDEWTDVWTEEESETDEDIVLITDQTEHINPDN</sequence>
<dbReference type="SUPFAM" id="SSF81383">
    <property type="entry name" value="F-box domain"/>
    <property type="match status" value="1"/>
</dbReference>
<organism evidence="3 4">
    <name type="scientific">Basidiobolus ranarum</name>
    <dbReference type="NCBI Taxonomy" id="34480"/>
    <lineage>
        <taxon>Eukaryota</taxon>
        <taxon>Fungi</taxon>
        <taxon>Fungi incertae sedis</taxon>
        <taxon>Zoopagomycota</taxon>
        <taxon>Entomophthoromycotina</taxon>
        <taxon>Basidiobolomycetes</taxon>
        <taxon>Basidiobolales</taxon>
        <taxon>Basidiobolaceae</taxon>
        <taxon>Basidiobolus</taxon>
    </lineage>
</organism>
<dbReference type="PANTHER" id="PTHR31960:SF26">
    <property type="entry name" value="F-BOX DOMAIN CONTAINING PROTEIN"/>
    <property type="match status" value="1"/>
</dbReference>
<keyword evidence="4" id="KW-1185">Reference proteome</keyword>
<dbReference type="SMART" id="SM00256">
    <property type="entry name" value="FBOX"/>
    <property type="match status" value="1"/>
</dbReference>
<proteinExistence type="predicted"/>
<accession>A0ABR2VZN3</accession>
<protein>
    <recommendedName>
        <fullName evidence="2">F-box domain-containing protein</fullName>
    </recommendedName>
</protein>
<evidence type="ECO:0000256" key="1">
    <source>
        <dbReference type="SAM" id="MobiDB-lite"/>
    </source>
</evidence>
<name>A0ABR2VZN3_9FUNG</name>
<comment type="caution">
    <text evidence="3">The sequence shown here is derived from an EMBL/GenBank/DDBJ whole genome shotgun (WGS) entry which is preliminary data.</text>
</comment>
<feature type="domain" description="F-box" evidence="2">
    <location>
        <begin position="3"/>
        <end position="49"/>
    </location>
</feature>
<dbReference type="CDD" id="cd09917">
    <property type="entry name" value="F-box_SF"/>
    <property type="match status" value="1"/>
</dbReference>
<dbReference type="InterPro" id="IPR025886">
    <property type="entry name" value="PP2-like"/>
</dbReference>
<reference evidence="3 4" key="1">
    <citation type="submission" date="2023-04" db="EMBL/GenBank/DDBJ databases">
        <title>Genome of Basidiobolus ranarum AG-B5.</title>
        <authorList>
            <person name="Stajich J.E."/>
            <person name="Carter-House D."/>
            <person name="Gryganskyi A."/>
        </authorList>
    </citation>
    <scope>NUCLEOTIDE SEQUENCE [LARGE SCALE GENOMIC DNA]</scope>
    <source>
        <strain evidence="3 4">AG-B5</strain>
    </source>
</reference>
<dbReference type="Proteomes" id="UP001479436">
    <property type="component" value="Unassembled WGS sequence"/>
</dbReference>
<evidence type="ECO:0000259" key="2">
    <source>
        <dbReference type="PROSITE" id="PS50181"/>
    </source>
</evidence>
<dbReference type="PANTHER" id="PTHR31960">
    <property type="entry name" value="F-BOX PROTEIN PP2-A15"/>
    <property type="match status" value="1"/>
</dbReference>
<dbReference type="Pfam" id="PF12937">
    <property type="entry name" value="F-box-like"/>
    <property type="match status" value="1"/>
</dbReference>